<keyword evidence="3" id="KW-1185">Reference proteome</keyword>
<evidence type="ECO:0000313" key="2">
    <source>
        <dbReference type="EMBL" id="SEP48349.1"/>
    </source>
</evidence>
<accession>A0A1H8Y888</accession>
<evidence type="ECO:0000313" key="3">
    <source>
        <dbReference type="Proteomes" id="UP000198582"/>
    </source>
</evidence>
<evidence type="ECO:0000256" key="1">
    <source>
        <dbReference type="SAM" id="Phobius"/>
    </source>
</evidence>
<proteinExistence type="predicted"/>
<feature type="transmembrane region" description="Helical" evidence="1">
    <location>
        <begin position="199"/>
        <end position="228"/>
    </location>
</feature>
<dbReference type="Proteomes" id="UP000198582">
    <property type="component" value="Unassembled WGS sequence"/>
</dbReference>
<name>A0A1H8Y888_9PSEU</name>
<gene>
    <name evidence="2" type="ORF">SAMN04489732_1128</name>
</gene>
<dbReference type="AlphaFoldDB" id="A0A1H8Y888"/>
<feature type="transmembrane region" description="Helical" evidence="1">
    <location>
        <begin position="158"/>
        <end position="179"/>
    </location>
</feature>
<sequence length="241" mass="26278">MSLRRNHLLVLAALAALISALVAKNAGIAVGLTLCGVCVANFVELWPYLKNPIIRRVFKHLPYFAPLPSVGVYDSTSLTPLLLATIPALVFHALSWRKLRLSFDRRIAALMEPQSMASKIGECAFFGLSGISQEYLHRHAVIAVLVGAIGRPAAEFHFLATFGICVASGGIFVLEHIIARSDGHTGRGVREVLTWWCMGAWFAWLVLSFGGLVAVMVGHTLINLPAAIRPFLRPNKERVTS</sequence>
<keyword evidence="1" id="KW-0812">Transmembrane</keyword>
<keyword evidence="1" id="KW-1133">Transmembrane helix</keyword>
<dbReference type="EMBL" id="FOEF01000012">
    <property type="protein sequence ID" value="SEP48349.1"/>
    <property type="molecule type" value="Genomic_DNA"/>
</dbReference>
<protein>
    <submittedName>
        <fullName evidence="2">Uncharacterized protein</fullName>
    </submittedName>
</protein>
<organism evidence="2 3">
    <name type="scientific">Amycolatopsis saalfeldensis</name>
    <dbReference type="NCBI Taxonomy" id="394193"/>
    <lineage>
        <taxon>Bacteria</taxon>
        <taxon>Bacillati</taxon>
        <taxon>Actinomycetota</taxon>
        <taxon>Actinomycetes</taxon>
        <taxon>Pseudonocardiales</taxon>
        <taxon>Pseudonocardiaceae</taxon>
        <taxon>Amycolatopsis</taxon>
    </lineage>
</organism>
<keyword evidence="1" id="KW-0472">Membrane</keyword>
<dbReference type="STRING" id="394193.SAMN04489732_1128"/>
<reference evidence="3" key="1">
    <citation type="submission" date="2016-10" db="EMBL/GenBank/DDBJ databases">
        <authorList>
            <person name="Varghese N."/>
            <person name="Submissions S."/>
        </authorList>
    </citation>
    <scope>NUCLEOTIDE SEQUENCE [LARGE SCALE GENOMIC DNA]</scope>
    <source>
        <strain evidence="3">DSM 44993</strain>
    </source>
</reference>